<protein>
    <submittedName>
        <fullName evidence="1">Uncharacterized protein</fullName>
    </submittedName>
</protein>
<dbReference type="AlphaFoldDB" id="A0AAE0SRM9"/>
<sequence length="74" mass="8487">MSVTVIPLNISSRSISFNAEHLHDAHNDYTFRAERILVTKEILLHARAARATNFELGYVKVRKFSQISNLMNKT</sequence>
<name>A0AAE0SRM9_9BIVA</name>
<accession>A0AAE0SRM9</accession>
<reference evidence="1" key="2">
    <citation type="journal article" date="2021" name="Genome Biol. Evol.">
        <title>Developing a high-quality reference genome for a parasitic bivalve with doubly uniparental inheritance (Bivalvia: Unionida).</title>
        <authorList>
            <person name="Smith C.H."/>
        </authorList>
    </citation>
    <scope>NUCLEOTIDE SEQUENCE</scope>
    <source>
        <strain evidence="1">CHS0354</strain>
        <tissue evidence="1">Mantle</tissue>
    </source>
</reference>
<dbReference type="Proteomes" id="UP001195483">
    <property type="component" value="Unassembled WGS sequence"/>
</dbReference>
<reference evidence="1" key="3">
    <citation type="submission" date="2023-05" db="EMBL/GenBank/DDBJ databases">
        <authorList>
            <person name="Smith C.H."/>
        </authorList>
    </citation>
    <scope>NUCLEOTIDE SEQUENCE</scope>
    <source>
        <strain evidence="1">CHS0354</strain>
        <tissue evidence="1">Mantle</tissue>
    </source>
</reference>
<evidence type="ECO:0000313" key="1">
    <source>
        <dbReference type="EMBL" id="KAK3596318.1"/>
    </source>
</evidence>
<evidence type="ECO:0000313" key="2">
    <source>
        <dbReference type="Proteomes" id="UP001195483"/>
    </source>
</evidence>
<reference evidence="1" key="1">
    <citation type="journal article" date="2021" name="Genome Biol. Evol.">
        <title>A High-Quality Reference Genome for a Parasitic Bivalve with Doubly Uniparental Inheritance (Bivalvia: Unionida).</title>
        <authorList>
            <person name="Smith C.H."/>
        </authorList>
    </citation>
    <scope>NUCLEOTIDE SEQUENCE</scope>
    <source>
        <strain evidence="1">CHS0354</strain>
    </source>
</reference>
<keyword evidence="2" id="KW-1185">Reference proteome</keyword>
<feature type="non-terminal residue" evidence="1">
    <location>
        <position position="74"/>
    </location>
</feature>
<gene>
    <name evidence="1" type="ORF">CHS0354_031650</name>
</gene>
<comment type="caution">
    <text evidence="1">The sequence shown here is derived from an EMBL/GenBank/DDBJ whole genome shotgun (WGS) entry which is preliminary data.</text>
</comment>
<proteinExistence type="predicted"/>
<organism evidence="1 2">
    <name type="scientific">Potamilus streckersoni</name>
    <dbReference type="NCBI Taxonomy" id="2493646"/>
    <lineage>
        <taxon>Eukaryota</taxon>
        <taxon>Metazoa</taxon>
        <taxon>Spiralia</taxon>
        <taxon>Lophotrochozoa</taxon>
        <taxon>Mollusca</taxon>
        <taxon>Bivalvia</taxon>
        <taxon>Autobranchia</taxon>
        <taxon>Heteroconchia</taxon>
        <taxon>Palaeoheterodonta</taxon>
        <taxon>Unionida</taxon>
        <taxon>Unionoidea</taxon>
        <taxon>Unionidae</taxon>
        <taxon>Ambleminae</taxon>
        <taxon>Lampsilini</taxon>
        <taxon>Potamilus</taxon>
    </lineage>
</organism>
<dbReference type="EMBL" id="JAEAOA010001889">
    <property type="protein sequence ID" value="KAK3596318.1"/>
    <property type="molecule type" value="Genomic_DNA"/>
</dbReference>